<reference evidence="2 3" key="1">
    <citation type="submission" date="2018-01" db="EMBL/GenBank/DDBJ databases">
        <title>Complete and assembled Genome of Pantoea calida DSM22759T.</title>
        <authorList>
            <person name="Stevens M.J.A."/>
            <person name="Zurfluh K."/>
            <person name="Stephan R."/>
        </authorList>
    </citation>
    <scope>NUCLEOTIDE SEQUENCE [LARGE SCALE GENOMIC DNA]</scope>
    <source>
        <strain evidence="2 3">DSM 22759</strain>
    </source>
</reference>
<name>A0ABM6RXN9_9GAMM</name>
<keyword evidence="1" id="KW-1133">Transmembrane helix</keyword>
<proteinExistence type="predicted"/>
<feature type="transmembrane region" description="Helical" evidence="1">
    <location>
        <begin position="7"/>
        <end position="22"/>
    </location>
</feature>
<dbReference type="RefSeq" id="WP_038628147.1">
    <property type="nucleotide sequence ID" value="NZ_JBNFTN010000016.1"/>
</dbReference>
<accession>A0ABM6RXN9</accession>
<evidence type="ECO:0000313" key="2">
    <source>
        <dbReference type="EMBL" id="AUY24243.1"/>
    </source>
</evidence>
<protein>
    <submittedName>
        <fullName evidence="2">Uncharacterized protein</fullName>
    </submittedName>
</protein>
<gene>
    <name evidence="2" type="ORF">C2E16_04480</name>
</gene>
<keyword evidence="3" id="KW-1185">Reference proteome</keyword>
<dbReference type="EMBL" id="CP026378">
    <property type="protein sequence ID" value="AUY24243.1"/>
    <property type="molecule type" value="Genomic_DNA"/>
</dbReference>
<sequence>MLSKKIRYSWLVSYCLGFYIISHNSLRIVSPCGVAIDMISALLIFLGINKTCYLLSDFYNWYKGNNVKSNSKAQQ</sequence>
<dbReference type="Proteomes" id="UP000237673">
    <property type="component" value="Chromosome"/>
</dbReference>
<feature type="transmembrane region" description="Helical" evidence="1">
    <location>
        <begin position="28"/>
        <end position="48"/>
    </location>
</feature>
<evidence type="ECO:0000313" key="3">
    <source>
        <dbReference type="Proteomes" id="UP000237673"/>
    </source>
</evidence>
<organism evidence="2 3">
    <name type="scientific">Mixta calida</name>
    <dbReference type="NCBI Taxonomy" id="665913"/>
    <lineage>
        <taxon>Bacteria</taxon>
        <taxon>Pseudomonadati</taxon>
        <taxon>Pseudomonadota</taxon>
        <taxon>Gammaproteobacteria</taxon>
        <taxon>Enterobacterales</taxon>
        <taxon>Erwiniaceae</taxon>
        <taxon>Mixta</taxon>
    </lineage>
</organism>
<keyword evidence="1" id="KW-0472">Membrane</keyword>
<keyword evidence="1" id="KW-0812">Transmembrane</keyword>
<evidence type="ECO:0000256" key="1">
    <source>
        <dbReference type="SAM" id="Phobius"/>
    </source>
</evidence>